<dbReference type="GO" id="GO:0061809">
    <property type="term" value="F:NAD+ nucleosidase activity, cyclic ADP-ribose generating"/>
    <property type="evidence" value="ECO:0007669"/>
    <property type="project" value="UniProtKB-EC"/>
</dbReference>
<keyword evidence="2" id="KW-0433">Leucine-rich repeat</keyword>
<dbReference type="SUPFAM" id="SSF52058">
    <property type="entry name" value="L domain-like"/>
    <property type="match status" value="1"/>
</dbReference>
<dbReference type="InterPro" id="IPR045344">
    <property type="entry name" value="C-JID"/>
</dbReference>
<dbReference type="Pfam" id="PF00931">
    <property type="entry name" value="NB-ARC"/>
    <property type="match status" value="1"/>
</dbReference>
<dbReference type="InterPro" id="IPR058192">
    <property type="entry name" value="WHD_ROQ1-like"/>
</dbReference>
<proteinExistence type="predicted"/>
<dbReference type="Pfam" id="PF01582">
    <property type="entry name" value="TIR"/>
    <property type="match status" value="1"/>
</dbReference>
<dbReference type="GO" id="GO:0043531">
    <property type="term" value="F:ADP binding"/>
    <property type="evidence" value="ECO:0007669"/>
    <property type="project" value="InterPro"/>
</dbReference>
<dbReference type="InterPro" id="IPR042197">
    <property type="entry name" value="Apaf_helical"/>
</dbReference>
<evidence type="ECO:0000259" key="8">
    <source>
        <dbReference type="PROSITE" id="PS50104"/>
    </source>
</evidence>
<dbReference type="Gene3D" id="3.80.10.10">
    <property type="entry name" value="Ribonuclease Inhibitor"/>
    <property type="match status" value="2"/>
</dbReference>
<dbReference type="InterPro" id="IPR002182">
    <property type="entry name" value="NB-ARC"/>
</dbReference>
<dbReference type="SUPFAM" id="SSF46785">
    <property type="entry name" value="Winged helix' DNA-binding domain"/>
    <property type="match status" value="1"/>
</dbReference>
<dbReference type="PANTHER" id="PTHR11017">
    <property type="entry name" value="LEUCINE-RICH REPEAT-CONTAINING PROTEIN"/>
    <property type="match status" value="1"/>
</dbReference>
<keyword evidence="4" id="KW-0378">Hydrolase</keyword>
<reference evidence="9" key="1">
    <citation type="submission" date="2020-03" db="EMBL/GenBank/DDBJ databases">
        <title>A high-quality chromosome-level genome assembly of a woody plant with both climbing and erect habits, Rhamnella rubrinervis.</title>
        <authorList>
            <person name="Lu Z."/>
            <person name="Yang Y."/>
            <person name="Zhu X."/>
            <person name="Sun Y."/>
        </authorList>
    </citation>
    <scope>NUCLEOTIDE SEQUENCE</scope>
    <source>
        <strain evidence="9">BYM</strain>
        <tissue evidence="9">Leaf</tissue>
    </source>
</reference>
<dbReference type="InterPro" id="IPR000157">
    <property type="entry name" value="TIR_dom"/>
</dbReference>
<keyword evidence="6" id="KW-0520">NAD</keyword>
<dbReference type="Gene3D" id="3.40.50.300">
    <property type="entry name" value="P-loop containing nucleotide triphosphate hydrolases"/>
    <property type="match status" value="1"/>
</dbReference>
<dbReference type="Pfam" id="PF20160">
    <property type="entry name" value="C-JID"/>
    <property type="match status" value="1"/>
</dbReference>
<comment type="caution">
    <text evidence="9">The sequence shown here is derived from an EMBL/GenBank/DDBJ whole genome shotgun (WGS) entry which is preliminary data.</text>
</comment>
<organism evidence="9 10">
    <name type="scientific">Rhamnella rubrinervis</name>
    <dbReference type="NCBI Taxonomy" id="2594499"/>
    <lineage>
        <taxon>Eukaryota</taxon>
        <taxon>Viridiplantae</taxon>
        <taxon>Streptophyta</taxon>
        <taxon>Embryophyta</taxon>
        <taxon>Tracheophyta</taxon>
        <taxon>Spermatophyta</taxon>
        <taxon>Magnoliopsida</taxon>
        <taxon>eudicotyledons</taxon>
        <taxon>Gunneridae</taxon>
        <taxon>Pentapetalae</taxon>
        <taxon>rosids</taxon>
        <taxon>fabids</taxon>
        <taxon>Rosales</taxon>
        <taxon>Rhamnaceae</taxon>
        <taxon>rhamnoid group</taxon>
        <taxon>Rhamneae</taxon>
        <taxon>Rhamnella</taxon>
    </lineage>
</organism>
<dbReference type="InterPro" id="IPR035897">
    <property type="entry name" value="Toll_tir_struct_dom_sf"/>
</dbReference>
<keyword evidence="10" id="KW-1185">Reference proteome</keyword>
<dbReference type="EC" id="3.2.2.6" evidence="1"/>
<sequence length="1122" mass="127664">MDDHKLERGDKISSTLVKAIDDSMIAVVIFSENYAGSTWCLDELVHILDCKERNGQTVLPIFYGIDPSTVRKQEGGYGVAFAQFEERFKARMEKVGQWRAALTEAANLSGFDSREFRTEPELVRKIVEDISSQLSKNPSLNDNDIFKGLIGIEERIKKLESSLCMWSDDVRIVGIWGMGGIGKTTLVSAIFHKLYHRFEGRCSLWNVREESARHGLDRLRKQLLTQLFNDGAIQSLDTPFVATTYIRKRFRCKRVLIVLDDVDSSTDLEALIKGYEDLTPGSRIIITTRDAQVLKNVTKEIYEVVGLDTSESLDLFHLHAFRTKRPSKEYEMLSKRVAYYANGNPLALKVLGCFLHSRPIEKWKSALKKLEMVPLNDIQKVLRISYEGLDYIEKDLFLDIACFFAYSSRKFSREEVESIVDEDSTPDLGITVLNERSLVTIVGCTHNNVIRMHNLLQQMGCAIVREEHTQPGNRSRLWIPKDISHILETASGTAAIKSISLHLCDIEKDVKVSPTAFSNMSSLQYFQIICHDEAKCRLLFPDHGHELESYPSNNLRFFSWDFYPFKSFPSAFINENLVQLKMTNSQLVEFWNGVQPAPALEKLKFIDLHDSKNLTQMPNLSRAINIEYICLAGCTSLVEVPSYFKNLDKLQCLNLSDCSNLIIDVEWISGKNLSQLYLGGTAIEAVPTSIECLSGLLELDLSDCKRLKTIPANICKLKSLATLNLSGCLNLEKFPEILEPMELGSINLRGTRIKELPASLIGNLNWLFLLDLSCCENIESLLKNPCCLRYFDNLIKLDVSNCDNLESLPELPPFLQYLDVRFCKKLKSIREIPPYLTILEANHCKSLETVSSWSTSLVNESCFLHGCSYRFDNCQKLDQNTRNSIIPHAGSLQILSAARSPEENYGLSIMFCYPGDDVPNYFISHDHTDSKVTSIKIDHPPNWCDANFLGFAFCFVIDLSEVACEKLFDRAVVFCTFNFNDDGGVEYRCKVPVKWYFQCSKLNSDHVLILFNHDLSYKMLQENFGANWSSISSIVTKASFDFQLGLEYVEGSKYSGFRQSDVRPKHLACHRCRKIIKKSGVWLVYDQKEEEETTGFADEKVNSNTEEDESYPNIISKRTKLL</sequence>
<evidence type="ECO:0000256" key="5">
    <source>
        <dbReference type="ARBA" id="ARBA00022821"/>
    </source>
</evidence>
<evidence type="ECO:0000256" key="6">
    <source>
        <dbReference type="ARBA" id="ARBA00023027"/>
    </source>
</evidence>
<name>A0A8K0MKD3_9ROSA</name>
<dbReference type="GO" id="GO:0006952">
    <property type="term" value="P:defense response"/>
    <property type="evidence" value="ECO:0007669"/>
    <property type="project" value="UniProtKB-KW"/>
</dbReference>
<dbReference type="SUPFAM" id="SSF52200">
    <property type="entry name" value="Toll/Interleukin receptor TIR domain"/>
    <property type="match status" value="1"/>
</dbReference>
<dbReference type="InterPro" id="IPR036390">
    <property type="entry name" value="WH_DNA-bd_sf"/>
</dbReference>
<evidence type="ECO:0000256" key="3">
    <source>
        <dbReference type="ARBA" id="ARBA00022737"/>
    </source>
</evidence>
<dbReference type="AlphaFoldDB" id="A0A8K0MKD3"/>
<keyword evidence="3" id="KW-0677">Repeat</keyword>
<evidence type="ECO:0000256" key="2">
    <source>
        <dbReference type="ARBA" id="ARBA00022614"/>
    </source>
</evidence>
<dbReference type="PROSITE" id="PS50104">
    <property type="entry name" value="TIR"/>
    <property type="match status" value="1"/>
</dbReference>
<evidence type="ECO:0000256" key="4">
    <source>
        <dbReference type="ARBA" id="ARBA00022801"/>
    </source>
</evidence>
<feature type="domain" description="TIR" evidence="8">
    <location>
        <begin position="1"/>
        <end position="134"/>
    </location>
</feature>
<dbReference type="InterPro" id="IPR044974">
    <property type="entry name" value="Disease_R_plants"/>
</dbReference>
<dbReference type="InterPro" id="IPR027417">
    <property type="entry name" value="P-loop_NTPase"/>
</dbReference>
<accession>A0A8K0MKD3</accession>
<dbReference type="GO" id="GO:0007165">
    <property type="term" value="P:signal transduction"/>
    <property type="evidence" value="ECO:0007669"/>
    <property type="project" value="InterPro"/>
</dbReference>
<dbReference type="PRINTS" id="PR00364">
    <property type="entry name" value="DISEASERSIST"/>
</dbReference>
<dbReference type="OrthoDB" id="1188997at2759"/>
<gene>
    <name evidence="9" type="ORF">FNV43_RR10074</name>
</gene>
<dbReference type="PANTHER" id="PTHR11017:SF479">
    <property type="entry name" value="DISEASE RESISTANCE PROTEIN (TIR-NBS-LRR CLASS) FAMILY"/>
    <property type="match status" value="1"/>
</dbReference>
<dbReference type="SUPFAM" id="SSF52540">
    <property type="entry name" value="P-loop containing nucleoside triphosphate hydrolases"/>
    <property type="match status" value="1"/>
</dbReference>
<evidence type="ECO:0000256" key="7">
    <source>
        <dbReference type="ARBA" id="ARBA00047304"/>
    </source>
</evidence>
<dbReference type="Gene3D" id="3.40.50.10140">
    <property type="entry name" value="Toll/interleukin-1 receptor homology (TIR) domain"/>
    <property type="match status" value="1"/>
</dbReference>
<dbReference type="InterPro" id="IPR032675">
    <property type="entry name" value="LRR_dom_sf"/>
</dbReference>
<dbReference type="SMART" id="SM00255">
    <property type="entry name" value="TIR"/>
    <property type="match status" value="1"/>
</dbReference>
<evidence type="ECO:0000256" key="1">
    <source>
        <dbReference type="ARBA" id="ARBA00011982"/>
    </source>
</evidence>
<protein>
    <recommendedName>
        <fullName evidence="1">ADP-ribosyl cyclase/cyclic ADP-ribose hydrolase</fullName>
        <ecNumber evidence="1">3.2.2.6</ecNumber>
    </recommendedName>
</protein>
<comment type="catalytic activity">
    <reaction evidence="7">
        <text>NAD(+) + H2O = ADP-D-ribose + nicotinamide + H(+)</text>
        <dbReference type="Rhea" id="RHEA:16301"/>
        <dbReference type="ChEBI" id="CHEBI:15377"/>
        <dbReference type="ChEBI" id="CHEBI:15378"/>
        <dbReference type="ChEBI" id="CHEBI:17154"/>
        <dbReference type="ChEBI" id="CHEBI:57540"/>
        <dbReference type="ChEBI" id="CHEBI:57967"/>
        <dbReference type="EC" id="3.2.2.6"/>
    </reaction>
    <physiologicalReaction direction="left-to-right" evidence="7">
        <dbReference type="Rhea" id="RHEA:16302"/>
    </physiologicalReaction>
</comment>
<evidence type="ECO:0000313" key="9">
    <source>
        <dbReference type="EMBL" id="KAF3449346.1"/>
    </source>
</evidence>
<dbReference type="Pfam" id="PF23282">
    <property type="entry name" value="WHD_ROQ1"/>
    <property type="match status" value="1"/>
</dbReference>
<dbReference type="Gene3D" id="1.10.8.430">
    <property type="entry name" value="Helical domain of apoptotic protease-activating factors"/>
    <property type="match status" value="1"/>
</dbReference>
<keyword evidence="5" id="KW-0611">Plant defense</keyword>
<dbReference type="EMBL" id="VOIH02000004">
    <property type="protein sequence ID" value="KAF3449346.1"/>
    <property type="molecule type" value="Genomic_DNA"/>
</dbReference>
<evidence type="ECO:0000313" key="10">
    <source>
        <dbReference type="Proteomes" id="UP000796880"/>
    </source>
</evidence>
<dbReference type="Proteomes" id="UP000796880">
    <property type="component" value="Unassembled WGS sequence"/>
</dbReference>